<organism evidence="2 3">
    <name type="scientific">Pontibacter diazotrophicus</name>
    <dbReference type="NCBI Taxonomy" id="1400979"/>
    <lineage>
        <taxon>Bacteria</taxon>
        <taxon>Pseudomonadati</taxon>
        <taxon>Bacteroidota</taxon>
        <taxon>Cytophagia</taxon>
        <taxon>Cytophagales</taxon>
        <taxon>Hymenobacteraceae</taxon>
        <taxon>Pontibacter</taxon>
    </lineage>
</organism>
<proteinExistence type="predicted"/>
<gene>
    <name evidence="2" type="ORF">DXT99_22810</name>
</gene>
<protein>
    <submittedName>
        <fullName evidence="2">Uncharacterized protein</fullName>
    </submittedName>
</protein>
<name>A0A3D8L5C4_9BACT</name>
<reference evidence="3" key="1">
    <citation type="submission" date="2018-08" db="EMBL/GenBank/DDBJ databases">
        <authorList>
            <person name="Liu Z.-W."/>
            <person name="Du Z.-J."/>
        </authorList>
    </citation>
    <scope>NUCLEOTIDE SEQUENCE [LARGE SCALE GENOMIC DNA]</scope>
    <source>
        <strain evidence="3">H4X</strain>
    </source>
</reference>
<keyword evidence="1" id="KW-1133">Transmembrane helix</keyword>
<comment type="caution">
    <text evidence="2">The sequence shown here is derived from an EMBL/GenBank/DDBJ whole genome shotgun (WGS) entry which is preliminary data.</text>
</comment>
<dbReference type="AlphaFoldDB" id="A0A3D8L5C4"/>
<dbReference type="OrthoDB" id="980086at2"/>
<keyword evidence="1" id="KW-0472">Membrane</keyword>
<sequence>MMLPLTWLIAIPVLLLLLWLAWRRPNRQRLVWRLLASVVAGISLMLLVFPPTTQQAISPSTAILLTEGYSADTLQQLLQRSDAEPQVYAYGTMADDATPVGSLHRLRQEQPGLRQVHLLGYGLKKEELQPLKDVQVQLHLSTTPAGTAAIHWPESVKLGEAVEVASQYKKEGEASTWLYLMAAGQVRDSVEMAADTTATFRLRYTPKQAGQFVYHVVEKSGNAADTLGQVPVLVRPVQEVGVLLLASSPLFEFRFLKNHLAELQHRVAFRTTISKGMSQSEWLNMPRHNLSRLTPKLLQQFDVVITEPQALQNLSAGERATLERAVREEGLGILTIASAPANSRSTSFFTAFQTRRLSQQDTRSTRASWADNTTATATAAPYTLVNTTAVAGLVAEQNDQFLAGAKRAGWGKVAMSLVPQTFPWQLEGKEEVYASYWANLLSAVAKQEVQERFWQLTSPQVPRPNQPLTLTFTDYTAAGADVPSAVVTDVADSSSVDLPLARHPLQPTQFSGTFWPRRSGWHQVQTLDAAPYHFFVQDSTDWTFTAIQERQQETLAFVAQQNTASAAETAVAYKEEPVSLIWFVLLFVLSSGFLWLEEKF</sequence>
<feature type="transmembrane region" description="Helical" evidence="1">
    <location>
        <begin position="30"/>
        <end position="49"/>
    </location>
</feature>
<keyword evidence="3" id="KW-1185">Reference proteome</keyword>
<dbReference type="EMBL" id="QRGR01000034">
    <property type="protein sequence ID" value="RDV12598.1"/>
    <property type="molecule type" value="Genomic_DNA"/>
</dbReference>
<evidence type="ECO:0000313" key="3">
    <source>
        <dbReference type="Proteomes" id="UP000256708"/>
    </source>
</evidence>
<feature type="transmembrane region" description="Helical" evidence="1">
    <location>
        <begin position="6"/>
        <end position="23"/>
    </location>
</feature>
<evidence type="ECO:0000313" key="2">
    <source>
        <dbReference type="EMBL" id="RDV12598.1"/>
    </source>
</evidence>
<keyword evidence="1" id="KW-0812">Transmembrane</keyword>
<dbReference type="Proteomes" id="UP000256708">
    <property type="component" value="Unassembled WGS sequence"/>
</dbReference>
<evidence type="ECO:0000256" key="1">
    <source>
        <dbReference type="SAM" id="Phobius"/>
    </source>
</evidence>
<feature type="transmembrane region" description="Helical" evidence="1">
    <location>
        <begin position="579"/>
        <end position="596"/>
    </location>
</feature>
<accession>A0A3D8L5C4</accession>